<dbReference type="EMBL" id="FTMS01000002">
    <property type="protein sequence ID" value="SIP99018.1"/>
    <property type="molecule type" value="Genomic_DNA"/>
</dbReference>
<organism evidence="1 2">
    <name type="scientific">Alkalispirochaeta americana</name>
    <dbReference type="NCBI Taxonomy" id="159291"/>
    <lineage>
        <taxon>Bacteria</taxon>
        <taxon>Pseudomonadati</taxon>
        <taxon>Spirochaetota</taxon>
        <taxon>Spirochaetia</taxon>
        <taxon>Spirochaetales</taxon>
        <taxon>Spirochaetaceae</taxon>
        <taxon>Alkalispirochaeta</taxon>
    </lineage>
</organism>
<protein>
    <recommendedName>
        <fullName evidence="3">Tetratricopeptide repeat-containing protein</fullName>
    </recommendedName>
</protein>
<dbReference type="InterPro" id="IPR011990">
    <property type="entry name" value="TPR-like_helical_dom_sf"/>
</dbReference>
<accession>A0A1N6P3Q2</accession>
<gene>
    <name evidence="1" type="ORF">SAMN05920897_102115</name>
</gene>
<dbReference type="AlphaFoldDB" id="A0A1N6P3Q2"/>
<dbReference type="STRING" id="159291.SAMN05920897_102115"/>
<evidence type="ECO:0008006" key="3">
    <source>
        <dbReference type="Google" id="ProtNLM"/>
    </source>
</evidence>
<proteinExistence type="predicted"/>
<dbReference type="OrthoDB" id="9813092at2"/>
<sequence>MRGLFRGSRGWRLVFLGAALLLALGSTLVITRSLTNLRRTRAFDQALTRAERLDRDGRHDETYQEVLREAARFARSSRDWHKLFRLAWRQPEAERWRTLDDLAAAAVSSFPRDLIWRKIGSYAAVRRGDYQGAREYLRIQGPLGEELQILQILSVLDPDRPDRSRAALLELADDHPEAPLIRSVTGALDDPAPSSLWKAWEATGVAAFARNSALAAAAAGDLSRARRGAVAFREFARSPQGTVPVDHRAAIFLSAWLGDDTWLFRELRALPPREAVLPGMLLIQADAHARQGQIEKALALYRELQTVEPAFSPIPFLNEAIILARQGRSRPDAVLERGSAYHGENPDYRFLWASLLAGRGEWLRAGELLATLDEQKLRENPPLWLLSHLARYRLTEYHHADSAGRSTDGKRSLSLAPPERREKELWSYLSWRPEALEVAGVLARHLLLRGDASGLAELRRRYEPHRASWAAALHLIEFGDQGDLARARAVVPYLFPEVGDRVVQAGETDGSAGGGMTAGRDSVSVWAAHWNESLFALRHSSLEEAREAIQRFRRWFDDASIPPAVRGAIEARILLLQAEQARLEDRPRDARRLTDRAISLTPDEESLYSYRALLAPRD</sequence>
<evidence type="ECO:0000313" key="2">
    <source>
        <dbReference type="Proteomes" id="UP000186400"/>
    </source>
</evidence>
<dbReference type="RefSeq" id="WP_076487664.1">
    <property type="nucleotide sequence ID" value="NZ_FTMS01000002.1"/>
</dbReference>
<keyword evidence="2" id="KW-1185">Reference proteome</keyword>
<evidence type="ECO:0000313" key="1">
    <source>
        <dbReference type="EMBL" id="SIP99018.1"/>
    </source>
</evidence>
<name>A0A1N6P3Q2_9SPIO</name>
<dbReference type="Gene3D" id="1.25.40.10">
    <property type="entry name" value="Tetratricopeptide repeat domain"/>
    <property type="match status" value="1"/>
</dbReference>
<reference evidence="1 2" key="1">
    <citation type="submission" date="2017-01" db="EMBL/GenBank/DDBJ databases">
        <authorList>
            <person name="Mah S.A."/>
            <person name="Swanson W.J."/>
            <person name="Moy G.W."/>
            <person name="Vacquier V.D."/>
        </authorList>
    </citation>
    <scope>NUCLEOTIDE SEQUENCE [LARGE SCALE GENOMIC DNA]</scope>
    <source>
        <strain evidence="1 2">ASpG1</strain>
    </source>
</reference>
<dbReference type="Proteomes" id="UP000186400">
    <property type="component" value="Unassembled WGS sequence"/>
</dbReference>